<dbReference type="GO" id="GO:0005576">
    <property type="term" value="C:extracellular region"/>
    <property type="evidence" value="ECO:0007669"/>
    <property type="project" value="UniProtKB-SubCell"/>
</dbReference>
<feature type="disulfide bond" evidence="6">
    <location>
        <begin position="107"/>
        <end position="134"/>
    </location>
</feature>
<feature type="binding site" evidence="5">
    <location>
        <position position="95"/>
    </location>
    <ligand>
        <name>Ca(2+)</name>
        <dbReference type="ChEBI" id="CHEBI:29108"/>
    </ligand>
</feature>
<comment type="caution">
    <text evidence="10">The sequence shown here is derived from an EMBL/GenBank/DDBJ whole genome shotgun (WGS) entry which is preliminary data.</text>
</comment>
<keyword evidence="5" id="KW-0479">Metal-binding</keyword>
<keyword evidence="5 8" id="KW-0106">Calcium</keyword>
<feature type="binding site" evidence="5">
    <location>
        <position position="76"/>
    </location>
    <ligand>
        <name>Ca(2+)</name>
        <dbReference type="ChEBI" id="CHEBI:29108"/>
    </ligand>
</feature>
<feature type="disulfide bond" evidence="6">
    <location>
        <begin position="75"/>
        <end position="91"/>
    </location>
</feature>
<feature type="disulfide bond" evidence="6">
    <location>
        <begin position="127"/>
        <end position="139"/>
    </location>
</feature>
<dbReference type="InterPro" id="IPR033113">
    <property type="entry name" value="PLA2_histidine"/>
</dbReference>
<feature type="disulfide bond" evidence="6">
    <location>
        <begin position="97"/>
        <end position="141"/>
    </location>
</feature>
<feature type="disulfide bond" evidence="6">
    <location>
        <begin position="73"/>
        <end position="166"/>
    </location>
</feature>
<evidence type="ECO:0000313" key="10">
    <source>
        <dbReference type="EMBL" id="KAK2565286.1"/>
    </source>
</evidence>
<dbReference type="Pfam" id="PF00068">
    <property type="entry name" value="Phospholip_A2_1"/>
    <property type="match status" value="1"/>
</dbReference>
<evidence type="ECO:0000259" key="9">
    <source>
        <dbReference type="SMART" id="SM00085"/>
    </source>
</evidence>
<dbReference type="EMBL" id="JARQWQ010000020">
    <property type="protein sequence ID" value="KAK2565286.1"/>
    <property type="molecule type" value="Genomic_DNA"/>
</dbReference>
<dbReference type="Proteomes" id="UP001249851">
    <property type="component" value="Unassembled WGS sequence"/>
</dbReference>
<dbReference type="InterPro" id="IPR036444">
    <property type="entry name" value="PLipase_A2_dom_sf"/>
</dbReference>
<evidence type="ECO:0000256" key="3">
    <source>
        <dbReference type="ARBA" id="ARBA00023157"/>
    </source>
</evidence>
<dbReference type="PANTHER" id="PTHR11716">
    <property type="entry name" value="PHOSPHOLIPASE A2 FAMILY MEMBER"/>
    <property type="match status" value="1"/>
</dbReference>
<dbReference type="GO" id="GO:0005509">
    <property type="term" value="F:calcium ion binding"/>
    <property type="evidence" value="ECO:0007669"/>
    <property type="project" value="InterPro"/>
</dbReference>
<dbReference type="GO" id="GO:0050482">
    <property type="term" value="P:arachidonate secretion"/>
    <property type="evidence" value="ECO:0007669"/>
    <property type="project" value="InterPro"/>
</dbReference>
<dbReference type="Gene3D" id="1.20.90.10">
    <property type="entry name" value="Phospholipase A2 domain"/>
    <property type="match status" value="1"/>
</dbReference>
<evidence type="ECO:0000256" key="7">
    <source>
        <dbReference type="RuleBase" id="RU003654"/>
    </source>
</evidence>
<evidence type="ECO:0000256" key="4">
    <source>
        <dbReference type="PIRSR" id="PIRSR601211-1"/>
    </source>
</evidence>
<feature type="active site" evidence="4">
    <location>
        <position position="94"/>
    </location>
</feature>
<dbReference type="GO" id="GO:0016042">
    <property type="term" value="P:lipid catabolic process"/>
    <property type="evidence" value="ECO:0007669"/>
    <property type="project" value="InterPro"/>
</dbReference>
<keyword evidence="2 8" id="KW-0964">Secreted</keyword>
<dbReference type="PROSITE" id="PS00118">
    <property type="entry name" value="PA2_HIS"/>
    <property type="match status" value="1"/>
</dbReference>
<feature type="chain" id="PRO_5041777069" description="Phospholipase A2" evidence="8">
    <location>
        <begin position="21"/>
        <end position="179"/>
    </location>
</feature>
<keyword evidence="8" id="KW-0443">Lipid metabolism</keyword>
<evidence type="ECO:0000256" key="5">
    <source>
        <dbReference type="PIRSR" id="PIRSR601211-2"/>
    </source>
</evidence>
<dbReference type="GO" id="GO:0006644">
    <property type="term" value="P:phospholipid metabolic process"/>
    <property type="evidence" value="ECO:0007669"/>
    <property type="project" value="InterPro"/>
</dbReference>
<organism evidence="10 11">
    <name type="scientific">Acropora cervicornis</name>
    <name type="common">Staghorn coral</name>
    <dbReference type="NCBI Taxonomy" id="6130"/>
    <lineage>
        <taxon>Eukaryota</taxon>
        <taxon>Metazoa</taxon>
        <taxon>Cnidaria</taxon>
        <taxon>Anthozoa</taxon>
        <taxon>Hexacorallia</taxon>
        <taxon>Scleractinia</taxon>
        <taxon>Astrocoeniina</taxon>
        <taxon>Acroporidae</taxon>
        <taxon>Acropora</taxon>
    </lineage>
</organism>
<feature type="binding site" evidence="5">
    <location>
        <position position="74"/>
    </location>
    <ligand>
        <name>Ca(2+)</name>
        <dbReference type="ChEBI" id="CHEBI:29108"/>
    </ligand>
</feature>
<comment type="cofactor">
    <cofactor evidence="5">
        <name>Ca(2+)</name>
        <dbReference type="ChEBI" id="CHEBI:29108"/>
    </cofactor>
    <text evidence="5">Binds 1 Ca(2+) ion per subunit.</text>
</comment>
<evidence type="ECO:0000313" key="11">
    <source>
        <dbReference type="Proteomes" id="UP001249851"/>
    </source>
</evidence>
<keyword evidence="8" id="KW-0378">Hydrolase</keyword>
<comment type="catalytic activity">
    <reaction evidence="8">
        <text>a 1,2-diacyl-sn-glycero-3-phosphocholine + H2O = a 1-acyl-sn-glycero-3-phosphocholine + a fatty acid + H(+)</text>
        <dbReference type="Rhea" id="RHEA:15801"/>
        <dbReference type="ChEBI" id="CHEBI:15377"/>
        <dbReference type="ChEBI" id="CHEBI:15378"/>
        <dbReference type="ChEBI" id="CHEBI:28868"/>
        <dbReference type="ChEBI" id="CHEBI:57643"/>
        <dbReference type="ChEBI" id="CHEBI:58168"/>
        <dbReference type="EC" id="3.1.1.4"/>
    </reaction>
</comment>
<keyword evidence="8" id="KW-0732">Signal</keyword>
<dbReference type="AlphaFoldDB" id="A0AAD9QQ00"/>
<dbReference type="SUPFAM" id="SSF48619">
    <property type="entry name" value="Phospholipase A2, PLA2"/>
    <property type="match status" value="1"/>
</dbReference>
<sequence>MKQLLILFFVSGIIFQFSQTERIRNQKRISKDFDKPVGKTDGIIRTQRNLVQFHLMIACETNRTSSSYYDYGCYCGYGGGGEPVDETDKCCQIHDKCYDAVNDAKLCTFSSSIYWRVYSRDGTCTGCADPEGTCKRAICECDGAASRCFKHAKYNEENFDYPQEKCKEVNNMVGFDSDE</sequence>
<protein>
    <recommendedName>
        <fullName evidence="8">Phospholipase A2</fullName>
        <ecNumber evidence="8">3.1.1.4</ecNumber>
    </recommendedName>
</protein>
<dbReference type="InterPro" id="IPR016090">
    <property type="entry name" value="PLA2-like_dom"/>
</dbReference>
<comment type="subcellular location">
    <subcellularLocation>
        <location evidence="1 8">Secreted</location>
    </subcellularLocation>
</comment>
<gene>
    <name evidence="10" type="ORF">P5673_011243</name>
</gene>
<dbReference type="PRINTS" id="PR00389">
    <property type="entry name" value="PHPHLIPASEA2"/>
</dbReference>
<keyword evidence="3 6" id="KW-1015">Disulfide bond</keyword>
<dbReference type="SMART" id="SM00085">
    <property type="entry name" value="PA2c"/>
    <property type="match status" value="1"/>
</dbReference>
<comment type="similarity">
    <text evidence="7">Belongs to the phospholipase A2 family.</text>
</comment>
<dbReference type="GO" id="GO:0005543">
    <property type="term" value="F:phospholipid binding"/>
    <property type="evidence" value="ECO:0007669"/>
    <property type="project" value="TreeGrafter"/>
</dbReference>
<feature type="signal peptide" evidence="8">
    <location>
        <begin position="1"/>
        <end position="20"/>
    </location>
</feature>
<evidence type="ECO:0000256" key="8">
    <source>
        <dbReference type="RuleBase" id="RU361236"/>
    </source>
</evidence>
<feature type="binding site" evidence="5">
    <location>
        <position position="78"/>
    </location>
    <ligand>
        <name>Ca(2+)</name>
        <dbReference type="ChEBI" id="CHEBI:29108"/>
    </ligand>
</feature>
<dbReference type="InterPro" id="IPR001211">
    <property type="entry name" value="PLA2"/>
</dbReference>
<evidence type="ECO:0000256" key="2">
    <source>
        <dbReference type="ARBA" id="ARBA00022525"/>
    </source>
</evidence>
<feature type="disulfide bond" evidence="6">
    <location>
        <begin position="90"/>
        <end position="148"/>
    </location>
</feature>
<dbReference type="GO" id="GO:0047498">
    <property type="term" value="F:calcium-dependent phospholipase A2 activity"/>
    <property type="evidence" value="ECO:0007669"/>
    <property type="project" value="TreeGrafter"/>
</dbReference>
<feature type="active site" evidence="4">
    <location>
        <position position="142"/>
    </location>
</feature>
<accession>A0AAD9QQ00</accession>
<dbReference type="CDD" id="cd00125">
    <property type="entry name" value="PLA2c"/>
    <property type="match status" value="1"/>
</dbReference>
<reference evidence="10" key="2">
    <citation type="journal article" date="2023" name="Science">
        <title>Genomic signatures of disease resistance in endangered staghorn corals.</title>
        <authorList>
            <person name="Vollmer S.V."/>
            <person name="Selwyn J.D."/>
            <person name="Despard B.A."/>
            <person name="Roesel C.L."/>
        </authorList>
    </citation>
    <scope>NUCLEOTIDE SEQUENCE</scope>
    <source>
        <strain evidence="10">K2</strain>
    </source>
</reference>
<keyword evidence="11" id="KW-1185">Reference proteome</keyword>
<feature type="domain" description="Phospholipase A2-like central" evidence="9">
    <location>
        <begin position="49"/>
        <end position="167"/>
    </location>
</feature>
<proteinExistence type="inferred from homology"/>
<dbReference type="PANTHER" id="PTHR11716:SF51">
    <property type="entry name" value="PHOSPHOLIPASE A2"/>
    <property type="match status" value="1"/>
</dbReference>
<evidence type="ECO:0000256" key="6">
    <source>
        <dbReference type="PIRSR" id="PIRSR601211-3"/>
    </source>
</evidence>
<dbReference type="EC" id="3.1.1.4" evidence="8"/>
<evidence type="ECO:0000256" key="1">
    <source>
        <dbReference type="ARBA" id="ARBA00004613"/>
    </source>
</evidence>
<name>A0AAD9QQ00_ACRCE</name>
<reference evidence="10" key="1">
    <citation type="journal article" date="2023" name="G3 (Bethesda)">
        <title>Whole genome assembly and annotation of the endangered Caribbean coral Acropora cervicornis.</title>
        <authorList>
            <person name="Selwyn J.D."/>
            <person name="Vollmer S.V."/>
        </authorList>
    </citation>
    <scope>NUCLEOTIDE SEQUENCE</scope>
    <source>
        <strain evidence="10">K2</strain>
    </source>
</reference>